<comment type="caution">
    <text evidence="5">The sequence shown here is derived from an EMBL/GenBank/DDBJ whole genome shotgun (WGS) entry which is preliminary data.</text>
</comment>
<sequence>REPLRGTCVLALGYSACVGYLVALAASNLMARSSTKLLGKRPCGLLHPLSWLLLLPYHLGLRVKLAAQRLVSSEPLYNRVLPGWYIGGWPWAGPSELPPDCPSVLDCTCELPRTHRNRYMCLATWDTQAPSASQVDRGVAFALSERSLGRPVYVHCAHGHGRSALLLIACLLEAGAVGSCEEGLALLQAVRPRVRLNGRQRRALEAWARSRGKGALQMQALGAAGVVAGETVGAVAGGLGGDAGAAVLACGESGGGSLGVLLERRSTGGGVGVLGGAGVHVVAEAGSGGGVKVN</sequence>
<dbReference type="InterPro" id="IPR029021">
    <property type="entry name" value="Prot-tyrosine_phosphatase-like"/>
</dbReference>
<keyword evidence="3" id="KW-0472">Membrane</keyword>
<dbReference type="PANTHER" id="PTHR47216">
    <property type="match status" value="1"/>
</dbReference>
<organism evidence="5 6">
    <name type="scientific">Astrephomene gubernaculifera</name>
    <dbReference type="NCBI Taxonomy" id="47775"/>
    <lineage>
        <taxon>Eukaryota</taxon>
        <taxon>Viridiplantae</taxon>
        <taxon>Chlorophyta</taxon>
        <taxon>core chlorophytes</taxon>
        <taxon>Chlorophyceae</taxon>
        <taxon>CS clade</taxon>
        <taxon>Chlamydomonadales</taxon>
        <taxon>Astrephomenaceae</taxon>
        <taxon>Astrephomene</taxon>
    </lineage>
</organism>
<keyword evidence="6" id="KW-1185">Reference proteome</keyword>
<keyword evidence="2" id="KW-0904">Protein phosphatase</keyword>
<proteinExistence type="predicted"/>
<keyword evidence="3" id="KW-0812">Transmembrane</keyword>
<dbReference type="PROSITE" id="PS50056">
    <property type="entry name" value="TYR_PHOSPHATASE_2"/>
    <property type="match status" value="1"/>
</dbReference>
<dbReference type="InterPro" id="IPR000387">
    <property type="entry name" value="Tyr_Pase_dom"/>
</dbReference>
<dbReference type="Pfam" id="PF00782">
    <property type="entry name" value="DSPc"/>
    <property type="match status" value="1"/>
</dbReference>
<keyword evidence="3" id="KW-1133">Transmembrane helix</keyword>
<dbReference type="CDD" id="cd14527">
    <property type="entry name" value="DSP_bac"/>
    <property type="match status" value="1"/>
</dbReference>
<gene>
    <name evidence="5" type="ORF">Agub_g15150</name>
</gene>
<reference evidence="5 6" key="1">
    <citation type="journal article" date="2021" name="Sci. Rep.">
        <title>Genome sequencing of the multicellular alga Astrephomene provides insights into convergent evolution of germ-soma differentiation.</title>
        <authorList>
            <person name="Yamashita S."/>
            <person name="Yamamoto K."/>
            <person name="Matsuzaki R."/>
            <person name="Suzuki S."/>
            <person name="Yamaguchi H."/>
            <person name="Hirooka S."/>
            <person name="Minakuchi Y."/>
            <person name="Miyagishima S."/>
            <person name="Kawachi M."/>
            <person name="Toyoda A."/>
            <person name="Nozaki H."/>
        </authorList>
    </citation>
    <scope>NUCLEOTIDE SEQUENCE [LARGE SCALE GENOMIC DNA]</scope>
    <source>
        <strain evidence="5 6">NIES-4017</strain>
    </source>
</reference>
<name>A0AAD3E6K2_9CHLO</name>
<dbReference type="SUPFAM" id="SSF52799">
    <property type="entry name" value="(Phosphotyrosine protein) phosphatases II"/>
    <property type="match status" value="1"/>
</dbReference>
<dbReference type="Proteomes" id="UP001054857">
    <property type="component" value="Unassembled WGS sequence"/>
</dbReference>
<dbReference type="InterPro" id="IPR020422">
    <property type="entry name" value="TYR_PHOSPHATASE_DUAL_dom"/>
</dbReference>
<dbReference type="Gene3D" id="3.90.190.10">
    <property type="entry name" value="Protein tyrosine phosphatase superfamily"/>
    <property type="match status" value="1"/>
</dbReference>
<evidence type="ECO:0000256" key="3">
    <source>
        <dbReference type="SAM" id="Phobius"/>
    </source>
</evidence>
<dbReference type="EMBL" id="BMAR01000067">
    <property type="protein sequence ID" value="GFR52561.1"/>
    <property type="molecule type" value="Genomic_DNA"/>
</dbReference>
<protein>
    <recommendedName>
        <fullName evidence="4">Tyrosine specific protein phosphatases domain-containing protein</fullName>
    </recommendedName>
</protein>
<evidence type="ECO:0000256" key="1">
    <source>
        <dbReference type="ARBA" id="ARBA00022801"/>
    </source>
</evidence>
<feature type="non-terminal residue" evidence="5">
    <location>
        <position position="1"/>
    </location>
</feature>
<feature type="domain" description="Tyrosine specific protein phosphatases" evidence="4">
    <location>
        <begin position="133"/>
        <end position="202"/>
    </location>
</feature>
<feature type="transmembrane region" description="Helical" evidence="3">
    <location>
        <begin position="12"/>
        <end position="31"/>
    </location>
</feature>
<dbReference type="InterPro" id="IPR000340">
    <property type="entry name" value="Dual-sp_phosphatase_cat-dom"/>
</dbReference>
<dbReference type="InterPro" id="IPR016130">
    <property type="entry name" value="Tyr_Pase_AS"/>
</dbReference>
<dbReference type="SMART" id="SM00195">
    <property type="entry name" value="DSPc"/>
    <property type="match status" value="1"/>
</dbReference>
<dbReference type="PANTHER" id="PTHR47216:SF4">
    <property type="entry name" value="OS01G0859400 PROTEIN"/>
    <property type="match status" value="1"/>
</dbReference>
<dbReference type="PROSITE" id="PS00383">
    <property type="entry name" value="TYR_PHOSPHATASE_1"/>
    <property type="match status" value="1"/>
</dbReference>
<keyword evidence="1" id="KW-0378">Hydrolase</keyword>
<evidence type="ECO:0000313" key="6">
    <source>
        <dbReference type="Proteomes" id="UP001054857"/>
    </source>
</evidence>
<accession>A0AAD3E6K2</accession>
<evidence type="ECO:0000256" key="2">
    <source>
        <dbReference type="ARBA" id="ARBA00022912"/>
    </source>
</evidence>
<evidence type="ECO:0000313" key="5">
    <source>
        <dbReference type="EMBL" id="GFR52561.1"/>
    </source>
</evidence>
<dbReference type="AlphaFoldDB" id="A0AAD3E6K2"/>
<dbReference type="GO" id="GO:0004721">
    <property type="term" value="F:phosphoprotein phosphatase activity"/>
    <property type="evidence" value="ECO:0007669"/>
    <property type="project" value="UniProtKB-KW"/>
</dbReference>
<evidence type="ECO:0000259" key="4">
    <source>
        <dbReference type="PROSITE" id="PS50056"/>
    </source>
</evidence>